<dbReference type="GO" id="GO:0016853">
    <property type="term" value="F:isomerase activity"/>
    <property type="evidence" value="ECO:0007669"/>
    <property type="project" value="UniProtKB-KW"/>
</dbReference>
<dbReference type="OrthoDB" id="8635217at2"/>
<keyword evidence="2 4" id="KW-0413">Isomerase</keyword>
<comment type="similarity">
    <text evidence="1">Belongs to the 4-oxalocrotonate tautomerase family.</text>
</comment>
<reference evidence="4 5" key="1">
    <citation type="submission" date="2017-03" db="EMBL/GenBank/DDBJ databases">
        <authorList>
            <person name="Afonso C.L."/>
            <person name="Miller P.J."/>
            <person name="Scott M.A."/>
            <person name="Spackman E."/>
            <person name="Goraichik I."/>
            <person name="Dimitrov K.M."/>
            <person name="Suarez D.L."/>
            <person name="Swayne D.E."/>
        </authorList>
    </citation>
    <scope>NUCLEOTIDE SEQUENCE [LARGE SCALE GENOMIC DNA]</scope>
    <source>
        <strain evidence="4 5">CECT 7450</strain>
    </source>
</reference>
<dbReference type="PANTHER" id="PTHR35530">
    <property type="entry name" value="TAUTOMERASE-RELATED"/>
    <property type="match status" value="1"/>
</dbReference>
<proteinExistence type="inferred from homology"/>
<dbReference type="NCBIfam" id="NF002571">
    <property type="entry name" value="PRK02220.1"/>
    <property type="match status" value="1"/>
</dbReference>
<evidence type="ECO:0000313" key="5">
    <source>
        <dbReference type="Proteomes" id="UP000193061"/>
    </source>
</evidence>
<keyword evidence="5" id="KW-1185">Reference proteome</keyword>
<dbReference type="AlphaFoldDB" id="A0A1X6ZW57"/>
<dbReference type="Gene3D" id="3.30.429.10">
    <property type="entry name" value="Macrophage Migration Inhibitory Factor"/>
    <property type="match status" value="1"/>
</dbReference>
<dbReference type="EC" id="5.3.2.-" evidence="4"/>
<name>A0A1X6ZW57_9RHOB</name>
<evidence type="ECO:0000256" key="2">
    <source>
        <dbReference type="ARBA" id="ARBA00023235"/>
    </source>
</evidence>
<dbReference type="PANTHER" id="PTHR35530:SF1">
    <property type="entry name" value="2-HYDROXYMUCONATE TAUTOMERASE"/>
    <property type="match status" value="1"/>
</dbReference>
<organism evidence="4 5">
    <name type="scientific">Roseovarius albus</name>
    <dbReference type="NCBI Taxonomy" id="1247867"/>
    <lineage>
        <taxon>Bacteria</taxon>
        <taxon>Pseudomonadati</taxon>
        <taxon>Pseudomonadota</taxon>
        <taxon>Alphaproteobacteria</taxon>
        <taxon>Rhodobacterales</taxon>
        <taxon>Roseobacteraceae</taxon>
        <taxon>Roseovarius</taxon>
    </lineage>
</organism>
<dbReference type="NCBIfam" id="NF001966">
    <property type="entry name" value="PRK00745.1"/>
    <property type="match status" value="1"/>
</dbReference>
<dbReference type="Proteomes" id="UP000193061">
    <property type="component" value="Unassembled WGS sequence"/>
</dbReference>
<dbReference type="EMBL" id="FWFX01000012">
    <property type="protein sequence ID" value="SLN63573.1"/>
    <property type="molecule type" value="Genomic_DNA"/>
</dbReference>
<accession>A0A1X6ZW57</accession>
<dbReference type="Pfam" id="PF01361">
    <property type="entry name" value="Tautomerase"/>
    <property type="match status" value="1"/>
</dbReference>
<dbReference type="InterPro" id="IPR004370">
    <property type="entry name" value="4-OT-like_dom"/>
</dbReference>
<gene>
    <name evidence="4" type="ORF">ROA7450_03333</name>
</gene>
<evidence type="ECO:0000256" key="1">
    <source>
        <dbReference type="ARBA" id="ARBA00006723"/>
    </source>
</evidence>
<evidence type="ECO:0000313" key="4">
    <source>
        <dbReference type="EMBL" id="SLN63573.1"/>
    </source>
</evidence>
<protein>
    <submittedName>
        <fullName evidence="4">Putative tautomerase</fullName>
        <ecNumber evidence="4">5.3.2.-</ecNumber>
    </submittedName>
</protein>
<evidence type="ECO:0000259" key="3">
    <source>
        <dbReference type="Pfam" id="PF01361"/>
    </source>
</evidence>
<sequence>MPIIRVEMFKGRSVDQKRALVKELTDAFVSAAGGTPESVHVVITDVDKEDWGSGGQLCSDKFPD</sequence>
<dbReference type="InterPro" id="IPR014347">
    <property type="entry name" value="Tautomerase/MIF_sf"/>
</dbReference>
<dbReference type="RefSeq" id="WP_085807016.1">
    <property type="nucleotide sequence ID" value="NZ_FWFX01000012.1"/>
</dbReference>
<feature type="domain" description="4-oxalocrotonate tautomerase-like" evidence="3">
    <location>
        <begin position="2"/>
        <end position="60"/>
    </location>
</feature>
<dbReference type="SUPFAM" id="SSF55331">
    <property type="entry name" value="Tautomerase/MIF"/>
    <property type="match status" value="1"/>
</dbReference>